<keyword evidence="2" id="KW-1185">Reference proteome</keyword>
<sequence length="109" mass="11932">MHVSYRETIFYLPVSKKSAAREYVTAKCTSEVFPHDESWGNSTLPGTISGAETYGSLWVQDRDYRRNGQTPSSSLGTIAAVVVYAAPNEGGRCRRATQCQSDAPHASPF</sequence>
<reference evidence="1 2" key="1">
    <citation type="journal article" date="2019" name="Sci. Rep.">
        <title>Orb-weaving spider Araneus ventricosus genome elucidates the spidroin gene catalogue.</title>
        <authorList>
            <person name="Kono N."/>
            <person name="Nakamura H."/>
            <person name="Ohtoshi R."/>
            <person name="Moran D.A.P."/>
            <person name="Shinohara A."/>
            <person name="Yoshida Y."/>
            <person name="Fujiwara M."/>
            <person name="Mori M."/>
            <person name="Tomita M."/>
            <person name="Arakawa K."/>
        </authorList>
    </citation>
    <scope>NUCLEOTIDE SEQUENCE [LARGE SCALE GENOMIC DNA]</scope>
</reference>
<name>A0A4Y2MPZ6_ARAVE</name>
<protein>
    <submittedName>
        <fullName evidence="1">Uncharacterized protein</fullName>
    </submittedName>
</protein>
<evidence type="ECO:0000313" key="1">
    <source>
        <dbReference type="EMBL" id="GBN29205.1"/>
    </source>
</evidence>
<evidence type="ECO:0000313" key="2">
    <source>
        <dbReference type="Proteomes" id="UP000499080"/>
    </source>
</evidence>
<comment type="caution">
    <text evidence="1">The sequence shown here is derived from an EMBL/GenBank/DDBJ whole genome shotgun (WGS) entry which is preliminary data.</text>
</comment>
<organism evidence="1 2">
    <name type="scientific">Araneus ventricosus</name>
    <name type="common">Orbweaver spider</name>
    <name type="synonym">Epeira ventricosa</name>
    <dbReference type="NCBI Taxonomy" id="182803"/>
    <lineage>
        <taxon>Eukaryota</taxon>
        <taxon>Metazoa</taxon>
        <taxon>Ecdysozoa</taxon>
        <taxon>Arthropoda</taxon>
        <taxon>Chelicerata</taxon>
        <taxon>Arachnida</taxon>
        <taxon>Araneae</taxon>
        <taxon>Araneomorphae</taxon>
        <taxon>Entelegynae</taxon>
        <taxon>Araneoidea</taxon>
        <taxon>Araneidae</taxon>
        <taxon>Araneus</taxon>
    </lineage>
</organism>
<dbReference type="AlphaFoldDB" id="A0A4Y2MPZ6"/>
<accession>A0A4Y2MPZ6</accession>
<gene>
    <name evidence="1" type="ORF">AVEN_114693_1</name>
</gene>
<dbReference type="EMBL" id="BGPR01007748">
    <property type="protein sequence ID" value="GBN29205.1"/>
    <property type="molecule type" value="Genomic_DNA"/>
</dbReference>
<dbReference type="Proteomes" id="UP000499080">
    <property type="component" value="Unassembled WGS sequence"/>
</dbReference>
<proteinExistence type="predicted"/>